<sequence length="165" mass="18562">MLWHTALLKGTAWRFYLFFCIQCYGRLRQSHRFAEAIGRSLISMALQKGGLSANEARRIMQQFEEERLSKPSEDIRATFIADLNLAMTDPQEASVESLAYRFEDIALFREFINEGLKPPNLCHDRTKPMQGSHEGHLSDSAHSQGAHLSDSDGQQGHLAGSSARP</sequence>
<dbReference type="OrthoDB" id="10261408at2759"/>
<dbReference type="VEuPathDB" id="FungiDB:FOMG_17723"/>
<reference evidence="2" key="2">
    <citation type="submission" date="2014-02" db="EMBL/GenBank/DDBJ databases">
        <title>Annotation of the Genome Sequence of Fusarium oxysporum f. sp. melonis 26406.</title>
        <authorList>
            <consortium name="The Broad Institute Genomics Platform"/>
            <person name="Ma L.-J."/>
            <person name="Corby-Kistler H."/>
            <person name="Broz K."/>
            <person name="Gale L.R."/>
            <person name="Jonkers W."/>
            <person name="O'Donnell K."/>
            <person name="Ploetz R."/>
            <person name="Steinberg C."/>
            <person name="Schwartz D.C."/>
            <person name="VanEtten H."/>
            <person name="Zhou S."/>
            <person name="Young S.K."/>
            <person name="Zeng Q."/>
            <person name="Gargeya S."/>
            <person name="Fitzgerald M."/>
            <person name="Abouelleil A."/>
            <person name="Alvarado L."/>
            <person name="Chapman S.B."/>
            <person name="Gainer-Dewar J."/>
            <person name="Goldberg J."/>
            <person name="Griggs A."/>
            <person name="Gujja S."/>
            <person name="Hansen M."/>
            <person name="Howarth C."/>
            <person name="Imamovic A."/>
            <person name="Ireland A."/>
            <person name="Larimer J."/>
            <person name="McCowan C."/>
            <person name="Murphy C."/>
            <person name="Pearson M."/>
            <person name="Poon T.W."/>
            <person name="Priest M."/>
            <person name="Roberts A."/>
            <person name="Saif S."/>
            <person name="Shea T."/>
            <person name="Sykes S."/>
            <person name="Wortman J."/>
            <person name="Nusbaum C."/>
            <person name="Birren B."/>
        </authorList>
    </citation>
    <scope>NUCLEOTIDE SEQUENCE</scope>
    <source>
        <strain evidence="2">26406</strain>
    </source>
</reference>
<evidence type="ECO:0000256" key="1">
    <source>
        <dbReference type="SAM" id="MobiDB-lite"/>
    </source>
</evidence>
<proteinExistence type="predicted"/>
<dbReference type="AlphaFoldDB" id="W9ZAK7"/>
<name>W9ZAK7_FUSOX</name>
<feature type="compositionally biased region" description="Basic and acidic residues" evidence="1">
    <location>
        <begin position="122"/>
        <end position="139"/>
    </location>
</feature>
<organism evidence="2">
    <name type="scientific">Fusarium oxysporum f. sp. melonis 26406</name>
    <dbReference type="NCBI Taxonomy" id="1089452"/>
    <lineage>
        <taxon>Eukaryota</taxon>
        <taxon>Fungi</taxon>
        <taxon>Dikarya</taxon>
        <taxon>Ascomycota</taxon>
        <taxon>Pezizomycotina</taxon>
        <taxon>Sordariomycetes</taxon>
        <taxon>Hypocreomycetidae</taxon>
        <taxon>Hypocreales</taxon>
        <taxon>Nectriaceae</taxon>
        <taxon>Fusarium</taxon>
        <taxon>Fusarium oxysporum species complex</taxon>
    </lineage>
</organism>
<accession>W9ZAK7</accession>
<feature type="region of interest" description="Disordered" evidence="1">
    <location>
        <begin position="119"/>
        <end position="165"/>
    </location>
</feature>
<dbReference type="HOGENOM" id="CLU_136900_0_0_1"/>
<dbReference type="EMBL" id="KI980358">
    <property type="protein sequence ID" value="EXK25622.1"/>
    <property type="molecule type" value="Genomic_DNA"/>
</dbReference>
<gene>
    <name evidence="2" type="ORF">FOMG_17723</name>
</gene>
<protein>
    <submittedName>
        <fullName evidence="2">Uncharacterized protein</fullName>
    </submittedName>
</protein>
<dbReference type="Proteomes" id="UP000030703">
    <property type="component" value="Unassembled WGS sequence"/>
</dbReference>
<evidence type="ECO:0000313" key="2">
    <source>
        <dbReference type="EMBL" id="EXK25622.1"/>
    </source>
</evidence>
<reference evidence="2" key="1">
    <citation type="submission" date="2012-04" db="EMBL/GenBank/DDBJ databases">
        <title>The Genome Sequence of Fusarium oxysporum melonis.</title>
        <authorList>
            <consortium name="The Broad Institute Genome Sequencing Platform"/>
            <person name="Ma L.-J."/>
            <person name="Gale L.R."/>
            <person name="Schwartz D.C."/>
            <person name="Zhou S."/>
            <person name="Corby-Kistler H."/>
            <person name="Young S.K."/>
            <person name="Zeng Q."/>
            <person name="Gargeya S."/>
            <person name="Fitzgerald M."/>
            <person name="Haas B."/>
            <person name="Abouelleil A."/>
            <person name="Alvarado L."/>
            <person name="Arachchi H.M."/>
            <person name="Berlin A."/>
            <person name="Brown A."/>
            <person name="Chapman S.B."/>
            <person name="Chen Z."/>
            <person name="Dunbar C."/>
            <person name="Freedman E."/>
            <person name="Gearin G."/>
            <person name="Goldberg J."/>
            <person name="Griggs A."/>
            <person name="Gujja S."/>
            <person name="Heiman D."/>
            <person name="Howarth C."/>
            <person name="Larson L."/>
            <person name="Lui A."/>
            <person name="MacDonald P.J.P."/>
            <person name="Montmayeur A."/>
            <person name="Murphy C."/>
            <person name="Neiman D."/>
            <person name="Pearson M."/>
            <person name="Priest M."/>
            <person name="Roberts A."/>
            <person name="Saif S."/>
            <person name="Shea T."/>
            <person name="Shenoy N."/>
            <person name="Sisk P."/>
            <person name="Stolte C."/>
            <person name="Sykes S."/>
            <person name="Wortman J."/>
            <person name="Nusbaum C."/>
            <person name="Birren B."/>
        </authorList>
    </citation>
    <scope>NUCLEOTIDE SEQUENCE</scope>
    <source>
        <strain evidence="2">26406</strain>
    </source>
</reference>